<dbReference type="Proteomes" id="UP000278542">
    <property type="component" value="Unassembled WGS sequence"/>
</dbReference>
<dbReference type="PROSITE" id="PS00819">
    <property type="entry name" value="DPS_2"/>
    <property type="match status" value="1"/>
</dbReference>
<keyword evidence="5" id="KW-1185">Reference proteome</keyword>
<evidence type="ECO:0000313" key="5">
    <source>
        <dbReference type="Proteomes" id="UP000278542"/>
    </source>
</evidence>
<dbReference type="GO" id="GO:0003677">
    <property type="term" value="F:DNA binding"/>
    <property type="evidence" value="ECO:0007669"/>
    <property type="project" value="UniProtKB-KW"/>
</dbReference>
<dbReference type="GO" id="GO:0016722">
    <property type="term" value="F:oxidoreductase activity, acting on metal ions"/>
    <property type="evidence" value="ECO:0007669"/>
    <property type="project" value="InterPro"/>
</dbReference>
<dbReference type="CDD" id="cd01043">
    <property type="entry name" value="DPS"/>
    <property type="match status" value="1"/>
</dbReference>
<feature type="domain" description="Ferritin/DPS" evidence="3">
    <location>
        <begin position="5"/>
        <end position="145"/>
    </location>
</feature>
<proteinExistence type="inferred from homology"/>
<dbReference type="OrthoDB" id="9797687at2"/>
<gene>
    <name evidence="4" type="ORF">DES39_2011</name>
</gene>
<evidence type="ECO:0000256" key="2">
    <source>
        <dbReference type="RuleBase" id="RU003875"/>
    </source>
</evidence>
<keyword evidence="4" id="KW-0238">DNA-binding</keyword>
<dbReference type="Pfam" id="PF00210">
    <property type="entry name" value="Ferritin"/>
    <property type="match status" value="1"/>
</dbReference>
<name>A0A495RBL0_9GAMM</name>
<dbReference type="Gene3D" id="1.20.1260.10">
    <property type="match status" value="1"/>
</dbReference>
<dbReference type="PANTHER" id="PTHR42932:SF1">
    <property type="entry name" value="GENERAL STRESS PROTEIN 20U"/>
    <property type="match status" value="1"/>
</dbReference>
<evidence type="ECO:0000313" key="4">
    <source>
        <dbReference type="EMBL" id="RKS84795.1"/>
    </source>
</evidence>
<dbReference type="GO" id="GO:0008199">
    <property type="term" value="F:ferric iron binding"/>
    <property type="evidence" value="ECO:0007669"/>
    <property type="project" value="InterPro"/>
</dbReference>
<reference evidence="4 5" key="1">
    <citation type="submission" date="2018-10" db="EMBL/GenBank/DDBJ databases">
        <title>Genomic Encyclopedia of Type Strains, Phase IV (KMG-IV): sequencing the most valuable type-strain genomes for metagenomic binning, comparative biology and taxonomic classification.</title>
        <authorList>
            <person name="Goeker M."/>
        </authorList>
    </citation>
    <scope>NUCLEOTIDE SEQUENCE [LARGE SCALE GENOMIC DNA]</scope>
    <source>
        <strain evidence="4 5">DSM 22228</strain>
    </source>
</reference>
<comment type="caution">
    <text evidence="4">The sequence shown here is derived from an EMBL/GenBank/DDBJ whole genome shotgun (WGS) entry which is preliminary data.</text>
</comment>
<evidence type="ECO:0000259" key="3">
    <source>
        <dbReference type="Pfam" id="PF00210"/>
    </source>
</evidence>
<dbReference type="EMBL" id="RBWY01000004">
    <property type="protein sequence ID" value="RKS84795.1"/>
    <property type="molecule type" value="Genomic_DNA"/>
</dbReference>
<dbReference type="SUPFAM" id="SSF47240">
    <property type="entry name" value="Ferritin-like"/>
    <property type="match status" value="1"/>
</dbReference>
<dbReference type="InterPro" id="IPR002177">
    <property type="entry name" value="DPS_DNA-bd"/>
</dbReference>
<sequence>MSQVIKQLHQLQADSHALFIKFHDYHWNVRGMHFFGVHEYTEKAYNQMAELFDELAERALQLGGKALTCQKVLLETAKCPKISQESYSAKEVITAMDDAYKYLKDAFLTLRQYADAANDFTTVGLAEDNIAHLEKAIWMIKYTLDN</sequence>
<evidence type="ECO:0000256" key="1">
    <source>
        <dbReference type="ARBA" id="ARBA00009497"/>
    </source>
</evidence>
<accession>A0A495RBL0</accession>
<comment type="similarity">
    <text evidence="1 2">Belongs to the Dps family.</text>
</comment>
<dbReference type="InterPro" id="IPR012347">
    <property type="entry name" value="Ferritin-like"/>
</dbReference>
<dbReference type="InterPro" id="IPR008331">
    <property type="entry name" value="Ferritin_DPS_dom"/>
</dbReference>
<dbReference type="PRINTS" id="PR01346">
    <property type="entry name" value="HELNAPAPROT"/>
</dbReference>
<protein>
    <submittedName>
        <fullName evidence="4">Starvation-inducible DNA-binding protein</fullName>
    </submittedName>
</protein>
<dbReference type="RefSeq" id="WP_121145698.1">
    <property type="nucleotide sequence ID" value="NZ_RBWY01000004.1"/>
</dbReference>
<dbReference type="InterPro" id="IPR009078">
    <property type="entry name" value="Ferritin-like_SF"/>
</dbReference>
<dbReference type="PROSITE" id="PS00818">
    <property type="entry name" value="DPS_1"/>
    <property type="match status" value="1"/>
</dbReference>
<dbReference type="InterPro" id="IPR023188">
    <property type="entry name" value="DPS_DNA-bd_CS"/>
</dbReference>
<dbReference type="AlphaFoldDB" id="A0A495RBL0"/>
<dbReference type="PANTHER" id="PTHR42932">
    <property type="entry name" value="GENERAL STRESS PROTEIN 20U"/>
    <property type="match status" value="1"/>
</dbReference>
<dbReference type="PIRSF" id="PIRSF005900">
    <property type="entry name" value="Dps"/>
    <property type="match status" value="1"/>
</dbReference>
<organism evidence="4 5">
    <name type="scientific">Orbus hercynius</name>
    <dbReference type="NCBI Taxonomy" id="593135"/>
    <lineage>
        <taxon>Bacteria</taxon>
        <taxon>Pseudomonadati</taxon>
        <taxon>Pseudomonadota</taxon>
        <taxon>Gammaproteobacteria</taxon>
        <taxon>Orbales</taxon>
        <taxon>Orbaceae</taxon>
        <taxon>Orbus</taxon>
    </lineage>
</organism>